<keyword evidence="15 25" id="KW-0472">Membrane</keyword>
<dbReference type="Gene3D" id="3.30.2060.10">
    <property type="entry name" value="Penicillin-binding protein 1b domain"/>
    <property type="match status" value="1"/>
</dbReference>
<evidence type="ECO:0000313" key="30">
    <source>
        <dbReference type="Proteomes" id="UP000011864"/>
    </source>
</evidence>
<comment type="function">
    <text evidence="1 23">Cell wall formation. Synthesis of cross-linked peptidoglycan from the lipid intermediates. The enzyme has a penicillin-insensitive transglycosylase N-terminal domain (formation of linear glycan strands) and a penicillin-sensitive transpeptidase C-terminal domain (cross-linking of the peptide subunits).</text>
</comment>
<sequence>MSKIPAGKPKAAAVKTKSTTNASKVSRWILFNPFSWFWRHWGKLLSIFILVIAAYTVYLDAQISAKFAGNKWQVPAQIYARPMFLSLKQEISIKEIEEELQLLGYRRVTRADSSGEYQLLRNSIRIQRRKFDFSHGTEDLRNIEISFKDARISQIQDLNSRQSINNIYLEPWLVTRLVSSGREDRMLVQINDVPPILTQALVAVEDQNFYQHFGVAPLSILRALMANISAGRTVQGGSTLTQQLVKNLFLTREKSLVRKAKEAMMALIIEVRYNKDVILEAYLNEVFLGQNGDTGVYGFGLASYFYYDRPLNELRIDEIATLVGIIKGPSYYNPRKYTERALKRRNIVLRSMFESNQLSPNEYQDLVTLPIKLASGASLKKGKHPAFMDQVRRELRLVLDNPDIRQSGLKVFTTLDSNAQMKAERAVSEGVATQEKRIGNSGFEAAMIVTDIDSGEIRSIVGGRNVDYAGFNRALDAKRSIGSLIKPAIYLTALEQAADYNLATHLIDEPIKLKSTYGKMWEPQNSDKKFRGEVPLLTALSRSLNVPTVSLGMDLGLGNIADTIWRLGVEEELDLYPALTLGAVNFSPLQVNQMYQTIANNGRYIPLHSITAIMSADDHLLWHFDVVEEQRVDEQATYLLNYALHKVTLEGTAKDVRAKFPDINMAGKTGTTDDYRDSWFSGFDKNILVTSWIGKDNNQPVNLSGASGAMQLFIAYQQQQEPKSLVRRFPDGLGIAHFDNATGHLSKAGCADTFSVPAITSALPPVPSKCFGKSTVPDKPKSLWEKIFG</sequence>
<comment type="subcellular location">
    <subcellularLocation>
        <location evidence="2">Cell membrane</location>
    </subcellularLocation>
</comment>
<evidence type="ECO:0000256" key="12">
    <source>
        <dbReference type="ARBA" id="ARBA00022801"/>
    </source>
</evidence>
<dbReference type="GO" id="GO:0009002">
    <property type="term" value="F:serine-type D-Ala-D-Ala carboxypeptidase activity"/>
    <property type="evidence" value="ECO:0007669"/>
    <property type="project" value="UniProtKB-EC"/>
</dbReference>
<keyword evidence="17" id="KW-0511">Multifunctional enzyme</keyword>
<evidence type="ECO:0000256" key="14">
    <source>
        <dbReference type="ARBA" id="ARBA00022984"/>
    </source>
</evidence>
<dbReference type="GO" id="GO:0008360">
    <property type="term" value="P:regulation of cell shape"/>
    <property type="evidence" value="ECO:0007669"/>
    <property type="project" value="UniProtKB-UniRule"/>
</dbReference>
<evidence type="ECO:0000256" key="6">
    <source>
        <dbReference type="ARBA" id="ARBA00018637"/>
    </source>
</evidence>
<dbReference type="GO" id="GO:0009274">
    <property type="term" value="C:peptidoglycan-based cell wall"/>
    <property type="evidence" value="ECO:0007669"/>
    <property type="project" value="UniProtKB-UniRule"/>
</dbReference>
<dbReference type="InterPro" id="IPR012338">
    <property type="entry name" value="Beta-lactam/transpept-like"/>
</dbReference>
<dbReference type="SUPFAM" id="SSF56601">
    <property type="entry name" value="beta-lactamase/transpeptidase-like"/>
    <property type="match status" value="1"/>
</dbReference>
<keyword evidence="7" id="KW-1003">Cell membrane</keyword>
<evidence type="ECO:0000256" key="23">
    <source>
        <dbReference type="PIRNR" id="PIRNR002799"/>
    </source>
</evidence>
<dbReference type="GO" id="GO:0046677">
    <property type="term" value="P:response to antibiotic"/>
    <property type="evidence" value="ECO:0007669"/>
    <property type="project" value="UniProtKB-UniRule"/>
</dbReference>
<comment type="similarity">
    <text evidence="4 23">In the C-terminal section; belongs to the transpeptidase family.</text>
</comment>
<dbReference type="Proteomes" id="UP000011864">
    <property type="component" value="Chromosome"/>
</dbReference>
<dbReference type="KEGG" id="gps:C427_0418"/>
<dbReference type="eggNOG" id="COG0744">
    <property type="taxonomic scope" value="Bacteria"/>
</dbReference>
<evidence type="ECO:0000256" key="1">
    <source>
        <dbReference type="ARBA" id="ARBA00002624"/>
    </source>
</evidence>
<keyword evidence="25" id="KW-0812">Transmembrane</keyword>
<dbReference type="PIRSF" id="PIRSF002799">
    <property type="entry name" value="PBP_1b"/>
    <property type="match status" value="1"/>
</dbReference>
<feature type="domain" description="Glycosyl transferase family 51" evidence="27">
    <location>
        <begin position="181"/>
        <end position="352"/>
    </location>
</feature>
<evidence type="ECO:0000256" key="17">
    <source>
        <dbReference type="ARBA" id="ARBA00023268"/>
    </source>
</evidence>
<dbReference type="FunFam" id="1.10.3810.10:FF:000001">
    <property type="entry name" value="Penicillin-binding protein 1A"/>
    <property type="match status" value="1"/>
</dbReference>
<keyword evidence="10 23" id="KW-0328">Glycosyltransferase</keyword>
<evidence type="ECO:0000256" key="15">
    <source>
        <dbReference type="ARBA" id="ARBA00023136"/>
    </source>
</evidence>
<dbReference type="GO" id="GO:0071555">
    <property type="term" value="P:cell wall organization"/>
    <property type="evidence" value="ECO:0007669"/>
    <property type="project" value="UniProtKB-UniRule"/>
</dbReference>
<dbReference type="Gene3D" id="1.10.3810.10">
    <property type="entry name" value="Biosynthetic peptidoglycan transglycosylase-like"/>
    <property type="match status" value="1"/>
</dbReference>
<evidence type="ECO:0000256" key="19">
    <source>
        <dbReference type="ARBA" id="ARBA00032454"/>
    </source>
</evidence>
<dbReference type="InterPro" id="IPR028166">
    <property type="entry name" value="UB2H"/>
</dbReference>
<comment type="catalytic activity">
    <reaction evidence="21">
        <text>[GlcNAc-(1-&gt;4)-Mur2Ac(oyl-L-Ala-gamma-D-Glu-L-Lys-D-Ala-D-Ala)](n)-di-trans,octa-cis-undecaprenyl diphosphate + beta-D-GlcNAc-(1-&gt;4)-Mur2Ac(oyl-L-Ala-gamma-D-Glu-L-Lys-D-Ala-D-Ala)-di-trans,octa-cis-undecaprenyl diphosphate = [GlcNAc-(1-&gt;4)-Mur2Ac(oyl-L-Ala-gamma-D-Glu-L-Lys-D-Ala-D-Ala)](n+1)-di-trans,octa-cis-undecaprenyl diphosphate + di-trans,octa-cis-undecaprenyl diphosphate + H(+)</text>
        <dbReference type="Rhea" id="RHEA:23708"/>
        <dbReference type="Rhea" id="RHEA-COMP:9602"/>
        <dbReference type="Rhea" id="RHEA-COMP:9603"/>
        <dbReference type="ChEBI" id="CHEBI:15378"/>
        <dbReference type="ChEBI" id="CHEBI:58405"/>
        <dbReference type="ChEBI" id="CHEBI:60033"/>
        <dbReference type="ChEBI" id="CHEBI:78435"/>
        <dbReference type="EC" id="2.4.99.28"/>
    </reaction>
</comment>
<protein>
    <recommendedName>
        <fullName evidence="6 22">Penicillin-binding protein 1B</fullName>
        <shortName evidence="23">PBP-1b</shortName>
        <shortName evidence="23">PBP1b</shortName>
    </recommendedName>
    <alternativeName>
        <fullName evidence="19 23">Murein polymerase</fullName>
    </alternativeName>
</protein>
<dbReference type="HOGENOM" id="CLU_006354_2_7_6"/>
<comment type="similarity">
    <text evidence="5 23">In the N-terminal section; belongs to the glycosyltransferase 51 family.</text>
</comment>
<dbReference type="GO" id="GO:0008658">
    <property type="term" value="F:penicillin binding"/>
    <property type="evidence" value="ECO:0007669"/>
    <property type="project" value="UniProtKB-UniRule"/>
</dbReference>
<dbReference type="PANTHER" id="PTHR32282">
    <property type="entry name" value="BINDING PROTEIN TRANSPEPTIDASE, PUTATIVE-RELATED"/>
    <property type="match status" value="1"/>
</dbReference>
<comment type="catalytic activity">
    <reaction evidence="20">
        <text>Preferential cleavage: (Ac)2-L-Lys-D-Ala-|-D-Ala. Also transpeptidation of peptidyl-alanyl moieties that are N-acyl substituents of D-alanine.</text>
        <dbReference type="EC" id="3.4.16.4"/>
    </reaction>
</comment>
<keyword evidence="12" id="KW-0378">Hydrolase</keyword>
<evidence type="ECO:0000259" key="27">
    <source>
        <dbReference type="Pfam" id="PF00912"/>
    </source>
</evidence>
<dbReference type="Pfam" id="PF14814">
    <property type="entry name" value="UB2H"/>
    <property type="match status" value="1"/>
</dbReference>
<dbReference type="InterPro" id="IPR011813">
    <property type="entry name" value="PBP_1b"/>
</dbReference>
<dbReference type="GO" id="GO:0030288">
    <property type="term" value="C:outer membrane-bounded periplasmic space"/>
    <property type="evidence" value="ECO:0007669"/>
    <property type="project" value="TreeGrafter"/>
</dbReference>
<dbReference type="InterPro" id="IPR050396">
    <property type="entry name" value="Glycosyltr_51/Transpeptidase"/>
</dbReference>
<evidence type="ECO:0000256" key="4">
    <source>
        <dbReference type="ARBA" id="ARBA00007090"/>
    </source>
</evidence>
<feature type="active site" description="Proton donor; for transglycosylase activity" evidence="24">
    <location>
        <position position="205"/>
    </location>
</feature>
<evidence type="ECO:0000313" key="29">
    <source>
        <dbReference type="EMBL" id="AGH42528.1"/>
    </source>
</evidence>
<evidence type="ECO:0000256" key="5">
    <source>
        <dbReference type="ARBA" id="ARBA00007739"/>
    </source>
</evidence>
<keyword evidence="16" id="KW-0046">Antibiotic resistance</keyword>
<dbReference type="InterPro" id="IPR023346">
    <property type="entry name" value="Lysozyme-like_dom_sf"/>
</dbReference>
<keyword evidence="13 23" id="KW-0133">Cell shape</keyword>
<evidence type="ECO:0000256" key="2">
    <source>
        <dbReference type="ARBA" id="ARBA00004236"/>
    </source>
</evidence>
<dbReference type="InterPro" id="IPR036950">
    <property type="entry name" value="PBP_transglycosylase"/>
</dbReference>
<dbReference type="GO" id="GO:0009252">
    <property type="term" value="P:peptidoglycan biosynthetic process"/>
    <property type="evidence" value="ECO:0007669"/>
    <property type="project" value="UniProtKB-UniRule"/>
</dbReference>
<comment type="pathway">
    <text evidence="3 23">Cell wall biogenesis; peptidoglycan biosynthesis.</text>
</comment>
<keyword evidence="11 23" id="KW-0808">Transferase</keyword>
<keyword evidence="25" id="KW-1133">Transmembrane helix</keyword>
<dbReference type="OrthoDB" id="9766909at2"/>
<name>K7AHR2_9ALTE</name>
<evidence type="ECO:0000259" key="28">
    <source>
        <dbReference type="Pfam" id="PF14814"/>
    </source>
</evidence>
<dbReference type="UniPathway" id="UPA00219"/>
<evidence type="ECO:0000256" key="22">
    <source>
        <dbReference type="NCBIfam" id="TIGR02071"/>
    </source>
</evidence>
<dbReference type="SUPFAM" id="SSF53955">
    <property type="entry name" value="Lysozyme-like"/>
    <property type="match status" value="1"/>
</dbReference>
<dbReference type="STRING" id="1129794.C427_0418"/>
<keyword evidence="8" id="KW-0121">Carboxypeptidase</keyword>
<evidence type="ECO:0000256" key="7">
    <source>
        <dbReference type="ARBA" id="ARBA00022475"/>
    </source>
</evidence>
<dbReference type="PATRIC" id="fig|1129794.4.peg.413"/>
<feature type="domain" description="Bifunctional transglycosylase second" evidence="28">
    <location>
        <begin position="88"/>
        <end position="167"/>
    </location>
</feature>
<dbReference type="GO" id="GO:0006508">
    <property type="term" value="P:proteolysis"/>
    <property type="evidence" value="ECO:0007669"/>
    <property type="project" value="UniProtKB-KW"/>
</dbReference>
<dbReference type="PANTHER" id="PTHR32282:SF11">
    <property type="entry name" value="PENICILLIN-BINDING PROTEIN 1B"/>
    <property type="match status" value="1"/>
</dbReference>
<evidence type="ECO:0000256" key="20">
    <source>
        <dbReference type="ARBA" id="ARBA00034000"/>
    </source>
</evidence>
<evidence type="ECO:0000256" key="16">
    <source>
        <dbReference type="ARBA" id="ARBA00023251"/>
    </source>
</evidence>
<reference evidence="29 30" key="1">
    <citation type="journal article" date="2013" name="Genome Announc.">
        <title>Complete Genome Sequence of Glaciecola psychrophila Strain 170T.</title>
        <authorList>
            <person name="Yin J."/>
            <person name="Chen J."/>
            <person name="Liu G."/>
            <person name="Yu Y."/>
            <person name="Song L."/>
            <person name="Wang X."/>
            <person name="Qu X."/>
        </authorList>
    </citation>
    <scope>NUCLEOTIDE SEQUENCE [LARGE SCALE GENOMIC DNA]</scope>
    <source>
        <strain evidence="29 30">170</strain>
    </source>
</reference>
<evidence type="ECO:0000256" key="9">
    <source>
        <dbReference type="ARBA" id="ARBA00022670"/>
    </source>
</evidence>
<evidence type="ECO:0000256" key="24">
    <source>
        <dbReference type="PIRSR" id="PIRSR002799-1"/>
    </source>
</evidence>
<keyword evidence="30" id="KW-1185">Reference proteome</keyword>
<dbReference type="InterPro" id="IPR001264">
    <property type="entry name" value="Glyco_trans_51"/>
</dbReference>
<dbReference type="Pfam" id="PF00905">
    <property type="entry name" value="Transpeptidase"/>
    <property type="match status" value="1"/>
</dbReference>
<dbReference type="AlphaFoldDB" id="K7AHR2"/>
<proteinExistence type="inferred from homology"/>
<accession>K7AHR2</accession>
<organism evidence="29 30">
    <name type="scientific">Paraglaciecola psychrophila 170</name>
    <dbReference type="NCBI Taxonomy" id="1129794"/>
    <lineage>
        <taxon>Bacteria</taxon>
        <taxon>Pseudomonadati</taxon>
        <taxon>Pseudomonadota</taxon>
        <taxon>Gammaproteobacteria</taxon>
        <taxon>Alteromonadales</taxon>
        <taxon>Alteromonadaceae</taxon>
        <taxon>Paraglaciecola</taxon>
    </lineage>
</organism>
<evidence type="ECO:0000256" key="25">
    <source>
        <dbReference type="SAM" id="Phobius"/>
    </source>
</evidence>
<feature type="domain" description="Penicillin-binding protein transpeptidase" evidence="26">
    <location>
        <begin position="446"/>
        <end position="684"/>
    </location>
</feature>
<evidence type="ECO:0000256" key="10">
    <source>
        <dbReference type="ARBA" id="ARBA00022676"/>
    </source>
</evidence>
<feature type="active site" description="Acyl-ester intermediate; for transpeptidase activity" evidence="24">
    <location>
        <position position="483"/>
    </location>
</feature>
<evidence type="ECO:0000259" key="26">
    <source>
        <dbReference type="Pfam" id="PF00905"/>
    </source>
</evidence>
<dbReference type="NCBIfam" id="TIGR02071">
    <property type="entry name" value="PBP_1b"/>
    <property type="match status" value="1"/>
</dbReference>
<dbReference type="GO" id="GO:0008955">
    <property type="term" value="F:peptidoglycan glycosyltransferase activity"/>
    <property type="evidence" value="ECO:0007669"/>
    <property type="project" value="UniProtKB-UniRule"/>
</dbReference>
<dbReference type="EMBL" id="CP003837">
    <property type="protein sequence ID" value="AGH42528.1"/>
    <property type="molecule type" value="Genomic_DNA"/>
</dbReference>
<keyword evidence="9" id="KW-0645">Protease</keyword>
<feature type="transmembrane region" description="Helical" evidence="25">
    <location>
        <begin position="41"/>
        <end position="58"/>
    </location>
</feature>
<dbReference type="Gene3D" id="3.40.710.10">
    <property type="entry name" value="DD-peptidase/beta-lactamase superfamily"/>
    <property type="match status" value="1"/>
</dbReference>
<evidence type="ECO:0000256" key="11">
    <source>
        <dbReference type="ARBA" id="ARBA00022679"/>
    </source>
</evidence>
<dbReference type="InterPro" id="IPR001460">
    <property type="entry name" value="PCN-bd_Tpept"/>
</dbReference>
<evidence type="ECO:0000256" key="13">
    <source>
        <dbReference type="ARBA" id="ARBA00022960"/>
    </source>
</evidence>
<evidence type="ECO:0000256" key="21">
    <source>
        <dbReference type="ARBA" id="ARBA00049902"/>
    </source>
</evidence>
<keyword evidence="18 23" id="KW-0961">Cell wall biogenesis/degradation</keyword>
<keyword evidence="14 23" id="KW-0573">Peptidoglycan synthesis</keyword>
<dbReference type="RefSeq" id="WP_007642870.1">
    <property type="nucleotide sequence ID" value="NC_020514.1"/>
</dbReference>
<evidence type="ECO:0000256" key="8">
    <source>
        <dbReference type="ARBA" id="ARBA00022645"/>
    </source>
</evidence>
<dbReference type="Pfam" id="PF00912">
    <property type="entry name" value="Transgly"/>
    <property type="match status" value="1"/>
</dbReference>
<evidence type="ECO:0000256" key="18">
    <source>
        <dbReference type="ARBA" id="ARBA00023316"/>
    </source>
</evidence>
<evidence type="ECO:0000256" key="3">
    <source>
        <dbReference type="ARBA" id="ARBA00004752"/>
    </source>
</evidence>
<dbReference type="GO" id="GO:0005886">
    <property type="term" value="C:plasma membrane"/>
    <property type="evidence" value="ECO:0007669"/>
    <property type="project" value="UniProtKB-SubCell"/>
</dbReference>
<gene>
    <name evidence="29" type="ORF">C427_0418</name>
</gene>